<dbReference type="GO" id="GO:0032012">
    <property type="term" value="P:regulation of ARF protein signal transduction"/>
    <property type="evidence" value="ECO:0007669"/>
    <property type="project" value="InterPro"/>
</dbReference>
<comment type="caution">
    <text evidence="2">The sequence shown here is derived from an EMBL/GenBank/DDBJ whole genome shotgun (WGS) entry which is preliminary data.</text>
</comment>
<dbReference type="AlphaFoldDB" id="A0A1U7LGH8"/>
<keyword evidence="3" id="KW-1185">Reference proteome</keyword>
<accession>A0A1U7LGH8</accession>
<proteinExistence type="predicted"/>
<reference evidence="2 3" key="1">
    <citation type="submission" date="2016-04" db="EMBL/GenBank/DDBJ databases">
        <title>Evolutionary innovation and constraint leading to complex multicellularity in the Ascomycota.</title>
        <authorList>
            <person name="Cisse O."/>
            <person name="Nguyen A."/>
            <person name="Hewitt D.A."/>
            <person name="Jedd G."/>
            <person name="Stajich J.E."/>
        </authorList>
    </citation>
    <scope>NUCLEOTIDE SEQUENCE [LARGE SCALE GENOMIC DNA]</scope>
    <source>
        <strain evidence="2 3">DAH-3</strain>
    </source>
</reference>
<dbReference type="OrthoDB" id="10258608at2759"/>
<dbReference type="InterPro" id="IPR000904">
    <property type="entry name" value="Sec7_dom"/>
</dbReference>
<dbReference type="GO" id="GO:0005085">
    <property type="term" value="F:guanyl-nucleotide exchange factor activity"/>
    <property type="evidence" value="ECO:0007669"/>
    <property type="project" value="InterPro"/>
</dbReference>
<name>A0A1U7LGH8_NEOID</name>
<dbReference type="STRING" id="1198029.A0A1U7LGH8"/>
<dbReference type="InterPro" id="IPR035999">
    <property type="entry name" value="Sec7_dom_sf"/>
</dbReference>
<dbReference type="SUPFAM" id="SSF48425">
    <property type="entry name" value="Sec7 domain"/>
    <property type="match status" value="1"/>
</dbReference>
<feature type="domain" description="SEC7" evidence="1">
    <location>
        <begin position="2"/>
        <end position="47"/>
    </location>
</feature>
<gene>
    <name evidence="2" type="ORF">NEOLI_002135</name>
</gene>
<dbReference type="Pfam" id="PF01369">
    <property type="entry name" value="Sec7"/>
    <property type="match status" value="1"/>
</dbReference>
<dbReference type="Gene3D" id="1.10.1000.11">
    <property type="entry name" value="Arf Nucleotide-binding Site Opener,domain 2"/>
    <property type="match status" value="1"/>
</dbReference>
<dbReference type="Proteomes" id="UP000186594">
    <property type="component" value="Unassembled WGS sequence"/>
</dbReference>
<protein>
    <recommendedName>
        <fullName evidence="1">SEC7 domain-containing protein</fullName>
    </recommendedName>
</protein>
<organism evidence="2 3">
    <name type="scientific">Neolecta irregularis (strain DAH-3)</name>
    <dbReference type="NCBI Taxonomy" id="1198029"/>
    <lineage>
        <taxon>Eukaryota</taxon>
        <taxon>Fungi</taxon>
        <taxon>Dikarya</taxon>
        <taxon>Ascomycota</taxon>
        <taxon>Taphrinomycotina</taxon>
        <taxon>Neolectales</taxon>
        <taxon>Neolectaceae</taxon>
        <taxon>Neolecta</taxon>
    </lineage>
</organism>
<evidence type="ECO:0000259" key="1">
    <source>
        <dbReference type="Pfam" id="PF01369"/>
    </source>
</evidence>
<evidence type="ECO:0000313" key="2">
    <source>
        <dbReference type="EMBL" id="OLL21760.1"/>
    </source>
</evidence>
<sequence length="88" mass="10212">MDQHYPQVKKKIEYSDFAKHVHRINDNDDFPDNFLPEIYAAIQTHEIIMPEEHDNQALFDHAWTELQYQLTGAGDLSICSDANILVTP</sequence>
<dbReference type="EMBL" id="LXFE01004296">
    <property type="protein sequence ID" value="OLL21760.1"/>
    <property type="molecule type" value="Genomic_DNA"/>
</dbReference>
<evidence type="ECO:0000313" key="3">
    <source>
        <dbReference type="Proteomes" id="UP000186594"/>
    </source>
</evidence>
<dbReference type="InterPro" id="IPR023394">
    <property type="entry name" value="Sec7_C_sf"/>
</dbReference>